<dbReference type="InterPro" id="IPR036890">
    <property type="entry name" value="HATPase_C_sf"/>
</dbReference>
<dbReference type="Pfam" id="PF00989">
    <property type="entry name" value="PAS"/>
    <property type="match status" value="1"/>
</dbReference>
<evidence type="ECO:0000259" key="1">
    <source>
        <dbReference type="PROSITE" id="PS50112"/>
    </source>
</evidence>
<evidence type="ECO:0000313" key="2">
    <source>
        <dbReference type="EMBL" id="MPM07652.1"/>
    </source>
</evidence>
<dbReference type="PROSITE" id="PS50112">
    <property type="entry name" value="PAS"/>
    <property type="match status" value="2"/>
</dbReference>
<feature type="domain" description="PAS" evidence="1">
    <location>
        <begin position="92"/>
        <end position="159"/>
    </location>
</feature>
<dbReference type="AlphaFoldDB" id="A0A644WV06"/>
<dbReference type="CDD" id="cd00130">
    <property type="entry name" value="PAS"/>
    <property type="match status" value="1"/>
</dbReference>
<protein>
    <recommendedName>
        <fullName evidence="1">PAS domain-containing protein</fullName>
    </recommendedName>
</protein>
<dbReference type="SMART" id="SM00091">
    <property type="entry name" value="PAS"/>
    <property type="match status" value="2"/>
</dbReference>
<dbReference type="Pfam" id="PF13426">
    <property type="entry name" value="PAS_9"/>
    <property type="match status" value="1"/>
</dbReference>
<dbReference type="InterPro" id="IPR013767">
    <property type="entry name" value="PAS_fold"/>
</dbReference>
<dbReference type="InterPro" id="IPR000014">
    <property type="entry name" value="PAS"/>
</dbReference>
<dbReference type="EMBL" id="VSSQ01001361">
    <property type="protein sequence ID" value="MPM07652.1"/>
    <property type="molecule type" value="Genomic_DNA"/>
</dbReference>
<proteinExistence type="predicted"/>
<accession>A0A644WV06</accession>
<reference evidence="2" key="1">
    <citation type="submission" date="2019-08" db="EMBL/GenBank/DDBJ databases">
        <authorList>
            <person name="Kucharzyk K."/>
            <person name="Murdoch R.W."/>
            <person name="Higgins S."/>
            <person name="Loffler F."/>
        </authorList>
    </citation>
    <scope>NUCLEOTIDE SEQUENCE</scope>
</reference>
<dbReference type="GO" id="GO:0006355">
    <property type="term" value="P:regulation of DNA-templated transcription"/>
    <property type="evidence" value="ECO:0007669"/>
    <property type="project" value="InterPro"/>
</dbReference>
<dbReference type="SUPFAM" id="SSF55874">
    <property type="entry name" value="ATPase domain of HSP90 chaperone/DNA topoisomerase II/histidine kinase"/>
    <property type="match status" value="1"/>
</dbReference>
<sequence length="571" mass="64504">MTEYSKGDVEGVFFGDLLPDNQKNIFPKTYREFRSKLGSDFRTYKIRKKSGEYADFLLYSGAESESGSFIKAHYIMLDQGTLKTTERELTRSKYMYRLLADNIQEVVCVYNMTQGTHLYVSPSVTSMRGYSVDEAMSQTLLDTLAQESRSMFEQAIHEAESEFLRKPDQDTPFFLEVKQRCKDGNEINVEIQGRFQLAANGDMEMICVSRKLSTSKLEDTLRLMREKEVERMAELTGDMFCLADNEGKLIKSNKRLENALDYKFIELSSNSLATLIYPDDQLMFTTVVENTTDDFIDEIDCRIKHKGGDYKLFNWKITRFDSDKIYITARDITPPKTVANKAIFRQMLASKNKPLIQIGERKSIKPESVIAEIAEGRSYTAAVADFAASLIRNIHILEKTDIENQLKIIYKISRTASIQSEDYAFIHNYASGEHTPSPSLLSLESEGKAAVEDLAGMYKQPEMRISIKSSPDVKIFCDPSATRALLRSMISYMIRLSDGMGDIHIKIFSENNNALFVINHKEIKSPSERSSIISIEKCREVAASMGGSISAESGSQNGSVITIKLPSVVTS</sequence>
<dbReference type="Gene3D" id="3.30.450.20">
    <property type="entry name" value="PAS domain"/>
    <property type="match status" value="2"/>
</dbReference>
<dbReference type="NCBIfam" id="TIGR00229">
    <property type="entry name" value="sensory_box"/>
    <property type="match status" value="2"/>
</dbReference>
<dbReference type="SUPFAM" id="SSF55785">
    <property type="entry name" value="PYP-like sensor domain (PAS domain)"/>
    <property type="match status" value="2"/>
</dbReference>
<name>A0A644WV06_9ZZZZ</name>
<dbReference type="InterPro" id="IPR035965">
    <property type="entry name" value="PAS-like_dom_sf"/>
</dbReference>
<gene>
    <name evidence="2" type="ORF">SDC9_53959</name>
</gene>
<organism evidence="2">
    <name type="scientific">bioreactor metagenome</name>
    <dbReference type="NCBI Taxonomy" id="1076179"/>
    <lineage>
        <taxon>unclassified sequences</taxon>
        <taxon>metagenomes</taxon>
        <taxon>ecological metagenomes</taxon>
    </lineage>
</organism>
<comment type="caution">
    <text evidence="2">The sequence shown here is derived from an EMBL/GenBank/DDBJ whole genome shotgun (WGS) entry which is preliminary data.</text>
</comment>
<feature type="domain" description="PAS" evidence="1">
    <location>
        <begin position="225"/>
        <end position="295"/>
    </location>
</feature>